<sequence>MNNIPHNNPRIPEAVGAGSYLSAILAGVLVAEIVIVSLIAYNRVTAALDPEKMANRVEAAIRENYPQFREELVQKVHNQSPAIAARVSRSVTASAPEARQWLEDFTAQQLTVGLNEAGDLSAEQFRTVLRDNRETVIQAFEQIEAAPDETRRLVLEMETEIENQLGVDIRKQAESALAVHIRLNDKLARLNDADATLEPQELLERRMVRILKTMQDAPE</sequence>
<keyword evidence="1" id="KW-1133">Transmembrane helix</keyword>
<evidence type="ECO:0000313" key="3">
    <source>
        <dbReference type="Proteomes" id="UP000315017"/>
    </source>
</evidence>
<gene>
    <name evidence="2" type="ORF">ETAA8_37700</name>
</gene>
<evidence type="ECO:0000256" key="1">
    <source>
        <dbReference type="SAM" id="Phobius"/>
    </source>
</evidence>
<dbReference type="EMBL" id="CP036274">
    <property type="protein sequence ID" value="QDU28667.1"/>
    <property type="molecule type" value="Genomic_DNA"/>
</dbReference>
<dbReference type="Proteomes" id="UP000315017">
    <property type="component" value="Chromosome"/>
</dbReference>
<keyword evidence="1" id="KW-0812">Transmembrane</keyword>
<keyword evidence="1" id="KW-0472">Membrane</keyword>
<accession>A0A517YEM0</accession>
<feature type="transmembrane region" description="Helical" evidence="1">
    <location>
        <begin position="20"/>
        <end position="41"/>
    </location>
</feature>
<name>A0A517YEM0_9BACT</name>
<dbReference type="OrthoDB" id="273411at2"/>
<dbReference type="RefSeq" id="WP_145091342.1">
    <property type="nucleotide sequence ID" value="NZ_CP036274.1"/>
</dbReference>
<protein>
    <submittedName>
        <fullName evidence="2">Uncharacterized protein</fullName>
    </submittedName>
</protein>
<dbReference type="AlphaFoldDB" id="A0A517YEM0"/>
<organism evidence="2 3">
    <name type="scientific">Anatilimnocola aggregata</name>
    <dbReference type="NCBI Taxonomy" id="2528021"/>
    <lineage>
        <taxon>Bacteria</taxon>
        <taxon>Pseudomonadati</taxon>
        <taxon>Planctomycetota</taxon>
        <taxon>Planctomycetia</taxon>
        <taxon>Pirellulales</taxon>
        <taxon>Pirellulaceae</taxon>
        <taxon>Anatilimnocola</taxon>
    </lineage>
</organism>
<evidence type="ECO:0000313" key="2">
    <source>
        <dbReference type="EMBL" id="QDU28667.1"/>
    </source>
</evidence>
<dbReference type="KEGG" id="aagg:ETAA8_37700"/>
<reference evidence="2 3" key="1">
    <citation type="submission" date="2019-02" db="EMBL/GenBank/DDBJ databases">
        <title>Deep-cultivation of Planctomycetes and their phenomic and genomic characterization uncovers novel biology.</title>
        <authorList>
            <person name="Wiegand S."/>
            <person name="Jogler M."/>
            <person name="Boedeker C."/>
            <person name="Pinto D."/>
            <person name="Vollmers J."/>
            <person name="Rivas-Marin E."/>
            <person name="Kohn T."/>
            <person name="Peeters S.H."/>
            <person name="Heuer A."/>
            <person name="Rast P."/>
            <person name="Oberbeckmann S."/>
            <person name="Bunk B."/>
            <person name="Jeske O."/>
            <person name="Meyerdierks A."/>
            <person name="Storesund J.E."/>
            <person name="Kallscheuer N."/>
            <person name="Luecker S."/>
            <person name="Lage O.M."/>
            <person name="Pohl T."/>
            <person name="Merkel B.J."/>
            <person name="Hornburger P."/>
            <person name="Mueller R.-W."/>
            <person name="Bruemmer F."/>
            <person name="Labrenz M."/>
            <person name="Spormann A.M."/>
            <person name="Op den Camp H."/>
            <person name="Overmann J."/>
            <person name="Amann R."/>
            <person name="Jetten M.S.M."/>
            <person name="Mascher T."/>
            <person name="Medema M.H."/>
            <person name="Devos D.P."/>
            <person name="Kaster A.-K."/>
            <person name="Ovreas L."/>
            <person name="Rohde M."/>
            <person name="Galperin M.Y."/>
            <person name="Jogler C."/>
        </authorList>
    </citation>
    <scope>NUCLEOTIDE SEQUENCE [LARGE SCALE GENOMIC DNA]</scope>
    <source>
        <strain evidence="2 3">ETA_A8</strain>
    </source>
</reference>
<keyword evidence="3" id="KW-1185">Reference proteome</keyword>
<proteinExistence type="predicted"/>